<dbReference type="InterPro" id="IPR029063">
    <property type="entry name" value="SAM-dependent_MTases_sf"/>
</dbReference>
<evidence type="ECO:0000256" key="1">
    <source>
        <dbReference type="ARBA" id="ARBA00004496"/>
    </source>
</evidence>
<dbReference type="Pfam" id="PF01135">
    <property type="entry name" value="PCMT"/>
    <property type="match status" value="1"/>
</dbReference>
<reference evidence="12" key="1">
    <citation type="submission" date="2020-10" db="EMBL/GenBank/DDBJ databases">
        <title>Ca. Dormibacterota MAGs.</title>
        <authorList>
            <person name="Montgomery K."/>
        </authorList>
    </citation>
    <scope>NUCLEOTIDE SEQUENCE [LARGE SCALE GENOMIC DNA]</scope>
    <source>
        <strain evidence="12">SC8812_S17_10</strain>
    </source>
</reference>
<dbReference type="GO" id="GO:0005737">
    <property type="term" value="C:cytoplasm"/>
    <property type="evidence" value="ECO:0007669"/>
    <property type="project" value="UniProtKB-SubCell"/>
</dbReference>
<dbReference type="GO" id="GO:0004719">
    <property type="term" value="F:protein-L-isoaspartate (D-aspartate) O-methyltransferase activity"/>
    <property type="evidence" value="ECO:0007669"/>
    <property type="project" value="UniProtKB-EC"/>
</dbReference>
<evidence type="ECO:0000256" key="11">
    <source>
        <dbReference type="ARBA" id="ARBA00031350"/>
    </source>
</evidence>
<dbReference type="EMBL" id="JAEKNR010000204">
    <property type="protein sequence ID" value="MBJ7600432.1"/>
    <property type="molecule type" value="Genomic_DNA"/>
</dbReference>
<evidence type="ECO:0000313" key="13">
    <source>
        <dbReference type="Proteomes" id="UP000612893"/>
    </source>
</evidence>
<keyword evidence="7" id="KW-0808">Transferase</keyword>
<dbReference type="SUPFAM" id="SSF53335">
    <property type="entry name" value="S-adenosyl-L-methionine-dependent methyltransferases"/>
    <property type="match status" value="1"/>
</dbReference>
<comment type="similarity">
    <text evidence="2">Belongs to the methyltransferase superfamily. L-isoaspartyl/D-aspartyl protein methyltransferase family.</text>
</comment>
<keyword evidence="8" id="KW-0949">S-adenosyl-L-methionine</keyword>
<evidence type="ECO:0000256" key="4">
    <source>
        <dbReference type="ARBA" id="ARBA00013346"/>
    </source>
</evidence>
<comment type="caution">
    <text evidence="12">The sequence shown here is derived from an EMBL/GenBank/DDBJ whole genome shotgun (WGS) entry which is preliminary data.</text>
</comment>
<proteinExistence type="inferred from homology"/>
<keyword evidence="5" id="KW-0963">Cytoplasm</keyword>
<dbReference type="Gene3D" id="3.40.50.150">
    <property type="entry name" value="Vaccinia Virus protein VP39"/>
    <property type="match status" value="1"/>
</dbReference>
<evidence type="ECO:0000256" key="5">
    <source>
        <dbReference type="ARBA" id="ARBA00022490"/>
    </source>
</evidence>
<evidence type="ECO:0000256" key="9">
    <source>
        <dbReference type="ARBA" id="ARBA00030757"/>
    </source>
</evidence>
<dbReference type="InterPro" id="IPR000682">
    <property type="entry name" value="PCMT"/>
</dbReference>
<evidence type="ECO:0000256" key="8">
    <source>
        <dbReference type="ARBA" id="ARBA00022691"/>
    </source>
</evidence>
<evidence type="ECO:0000256" key="3">
    <source>
        <dbReference type="ARBA" id="ARBA00011890"/>
    </source>
</evidence>
<dbReference type="PANTHER" id="PTHR11579:SF0">
    <property type="entry name" value="PROTEIN-L-ISOASPARTATE(D-ASPARTATE) O-METHYLTRANSFERASE"/>
    <property type="match status" value="1"/>
</dbReference>
<comment type="subcellular location">
    <subcellularLocation>
        <location evidence="1">Cytoplasm</location>
    </subcellularLocation>
</comment>
<accession>A0A934K4R9</accession>
<keyword evidence="13" id="KW-1185">Reference proteome</keyword>
<evidence type="ECO:0000256" key="2">
    <source>
        <dbReference type="ARBA" id="ARBA00005369"/>
    </source>
</evidence>
<sequence length="361" mass="38907">MRDAGARRRNRELVAHLQEAGVLTDPAVAAAFQSVLRHQFLPGRRLAYVYEDTAIPTKTDERGLALSSSSQPAIMALMLQQLALQPGQRVLEIGAGTGYNAALMARLVSPGGAVYTLDIDEEVCAQARANLGAAGVEEVQVVDADGAAGWPEAAPFDRLIVTASADDLAPAWPYQLLDEGRLVVPLALAGPAHLCVAFVKRGRVLESDSLSCCGFLPMRGEMGFDVRLAEPDGTLPLPGRPTWISLPAADMSAGFKTWLALTRPGFVQHRLHPEAPLVFGLRDERGTALAVPEREALWIYAFGEGQEAAGRLLAAYREWAPTRPNPEHLTVAAYPTGEEPAAQAGQMRFARPRFTFLVTRP</sequence>
<dbReference type="Proteomes" id="UP000612893">
    <property type="component" value="Unassembled WGS sequence"/>
</dbReference>
<evidence type="ECO:0000256" key="10">
    <source>
        <dbReference type="ARBA" id="ARBA00031323"/>
    </source>
</evidence>
<dbReference type="CDD" id="cd02440">
    <property type="entry name" value="AdoMet_MTases"/>
    <property type="match status" value="1"/>
</dbReference>
<evidence type="ECO:0000256" key="6">
    <source>
        <dbReference type="ARBA" id="ARBA00022603"/>
    </source>
</evidence>
<evidence type="ECO:0000256" key="7">
    <source>
        <dbReference type="ARBA" id="ARBA00022679"/>
    </source>
</evidence>
<dbReference type="GO" id="GO:0032259">
    <property type="term" value="P:methylation"/>
    <property type="evidence" value="ECO:0007669"/>
    <property type="project" value="UniProtKB-KW"/>
</dbReference>
<gene>
    <name evidence="12" type="ORF">JF922_20470</name>
</gene>
<name>A0A934K4R9_9BACT</name>
<organism evidence="12 13">
    <name type="scientific">Candidatus Nephthysia bennettiae</name>
    <dbReference type="NCBI Taxonomy" id="3127016"/>
    <lineage>
        <taxon>Bacteria</taxon>
        <taxon>Bacillati</taxon>
        <taxon>Candidatus Dormiibacterota</taxon>
        <taxon>Candidatus Dormibacteria</taxon>
        <taxon>Candidatus Dormibacterales</taxon>
        <taxon>Candidatus Dormibacteraceae</taxon>
        <taxon>Candidatus Nephthysia</taxon>
    </lineage>
</organism>
<dbReference type="AlphaFoldDB" id="A0A934K4R9"/>
<protein>
    <recommendedName>
        <fullName evidence="4">Protein-L-isoaspartate O-methyltransferase</fullName>
        <ecNumber evidence="3">2.1.1.77</ecNumber>
    </recommendedName>
    <alternativeName>
        <fullName evidence="11">L-isoaspartyl protein carboxyl methyltransferase</fullName>
    </alternativeName>
    <alternativeName>
        <fullName evidence="9">Protein L-isoaspartyl methyltransferase</fullName>
    </alternativeName>
    <alternativeName>
        <fullName evidence="10">Protein-beta-aspartate methyltransferase</fullName>
    </alternativeName>
</protein>
<dbReference type="PANTHER" id="PTHR11579">
    <property type="entry name" value="PROTEIN-L-ISOASPARTATE O-METHYLTRANSFERASE"/>
    <property type="match status" value="1"/>
</dbReference>
<keyword evidence="6 12" id="KW-0489">Methyltransferase</keyword>
<evidence type="ECO:0000313" key="12">
    <source>
        <dbReference type="EMBL" id="MBJ7600432.1"/>
    </source>
</evidence>
<dbReference type="EC" id="2.1.1.77" evidence="3"/>
<dbReference type="RefSeq" id="WP_338204258.1">
    <property type="nucleotide sequence ID" value="NZ_JAEKNR010000204.1"/>
</dbReference>